<evidence type="ECO:0000313" key="10">
    <source>
        <dbReference type="Proteomes" id="UP001579974"/>
    </source>
</evidence>
<feature type="transmembrane region" description="Helical" evidence="8">
    <location>
        <begin position="50"/>
        <end position="69"/>
    </location>
</feature>
<dbReference type="CDD" id="cd11484">
    <property type="entry name" value="SLC-NCS1sbd_CobB-like"/>
    <property type="match status" value="1"/>
</dbReference>
<feature type="transmembrane region" description="Helical" evidence="8">
    <location>
        <begin position="24"/>
        <end position="44"/>
    </location>
</feature>
<keyword evidence="4 8" id="KW-0812">Transmembrane</keyword>
<dbReference type="Proteomes" id="UP001579974">
    <property type="component" value="Unassembled WGS sequence"/>
</dbReference>
<dbReference type="InterPro" id="IPR001248">
    <property type="entry name" value="Pur-cyt_permease"/>
</dbReference>
<evidence type="ECO:0000256" key="5">
    <source>
        <dbReference type="ARBA" id="ARBA00022989"/>
    </source>
</evidence>
<dbReference type="Pfam" id="PF02133">
    <property type="entry name" value="Transp_cyt_pur"/>
    <property type="match status" value="1"/>
</dbReference>
<organism evidence="9 10">
    <name type="scientific">Alicyclobacillus fastidiosus</name>
    <dbReference type="NCBI Taxonomy" id="392011"/>
    <lineage>
        <taxon>Bacteria</taxon>
        <taxon>Bacillati</taxon>
        <taxon>Bacillota</taxon>
        <taxon>Bacilli</taxon>
        <taxon>Bacillales</taxon>
        <taxon>Alicyclobacillaceae</taxon>
        <taxon>Alicyclobacillus</taxon>
    </lineage>
</organism>
<sequence length="475" mass="52166">MRVEQRSIDYIPDAERHGKARDLFNIWFSANMQLTPVMTGAVVVSLGLNIFWALAAVIIGNIIGGLFMATHSAQGPKLGIPQMIQSRAQFGVVGAILPLVLVMVMYIGSVYYSGLLGAQAIHSALHGVPVWLAMIVLNGVTLIVTTFGYDLIHAIEKYFAIVFALFFILITVEAFRRPLPSHSWSVSGFKYGPFLMALSICTTWLLTYAPYVADYSRYLPRNTSSKATFAWTYTGGVLGTAWPMILGVVLIAASAKFGDNPTGFLAQLVGPTLAPILYLVVVLGILGVNVLNLYCAFMATVTTIEPFTKMKVTPTKRFVILGIIDAVATYIGIVGQGSLITIMNDFLLLLQYIMVPWSAINLVDFYLLRRGNYSIQDIFDVNGKYGRVNWICVGSYLLTVAAQIPFMNVAGVYEGPISKALNHADIAWIIALILPALIYYFAMKAKLLATGEIQEIHKYSSRSPIDVIESTQTER</sequence>
<dbReference type="RefSeq" id="WP_275476177.1">
    <property type="nucleotide sequence ID" value="NZ_CP162940.1"/>
</dbReference>
<name>A0ABV5ACM8_9BACL</name>
<feature type="transmembrane region" description="Helical" evidence="8">
    <location>
        <begin position="191"/>
        <end position="209"/>
    </location>
</feature>
<feature type="transmembrane region" description="Helical" evidence="8">
    <location>
        <begin position="158"/>
        <end position="179"/>
    </location>
</feature>
<keyword evidence="5 8" id="KW-1133">Transmembrane helix</keyword>
<feature type="transmembrane region" description="Helical" evidence="8">
    <location>
        <begin position="426"/>
        <end position="442"/>
    </location>
</feature>
<dbReference type="PANTHER" id="PTHR31806">
    <property type="entry name" value="PURINE-CYTOSINE PERMEASE FCY2-RELATED"/>
    <property type="match status" value="1"/>
</dbReference>
<feature type="transmembrane region" description="Helical" evidence="8">
    <location>
        <begin position="275"/>
        <end position="297"/>
    </location>
</feature>
<keyword evidence="3 7" id="KW-0813">Transport</keyword>
<feature type="transmembrane region" description="Helical" evidence="8">
    <location>
        <begin position="131"/>
        <end position="151"/>
    </location>
</feature>
<dbReference type="Gene3D" id="1.10.4160.10">
    <property type="entry name" value="Hydantoin permease"/>
    <property type="match status" value="1"/>
</dbReference>
<evidence type="ECO:0000256" key="6">
    <source>
        <dbReference type="ARBA" id="ARBA00023136"/>
    </source>
</evidence>
<evidence type="ECO:0000256" key="7">
    <source>
        <dbReference type="PIRNR" id="PIRNR002744"/>
    </source>
</evidence>
<feature type="transmembrane region" description="Helical" evidence="8">
    <location>
        <begin position="90"/>
        <end position="111"/>
    </location>
</feature>
<gene>
    <name evidence="9" type="ORF">KKP3000_003426</name>
</gene>
<evidence type="ECO:0000256" key="8">
    <source>
        <dbReference type="SAM" id="Phobius"/>
    </source>
</evidence>
<dbReference type="EMBL" id="JBDXSU010000004">
    <property type="protein sequence ID" value="MFB5190033.1"/>
    <property type="molecule type" value="Genomic_DNA"/>
</dbReference>
<evidence type="ECO:0000313" key="9">
    <source>
        <dbReference type="EMBL" id="MFB5190033.1"/>
    </source>
</evidence>
<keyword evidence="6 7" id="KW-0472">Membrane</keyword>
<feature type="transmembrane region" description="Helical" evidence="8">
    <location>
        <begin position="230"/>
        <end position="255"/>
    </location>
</feature>
<accession>A0ABV5ACM8</accession>
<dbReference type="PANTHER" id="PTHR31806:SF1">
    <property type="entry name" value="PURINE-CYTOSINE PERMEASE FCY2-RELATED"/>
    <property type="match status" value="1"/>
</dbReference>
<dbReference type="PIRSF" id="PIRSF002744">
    <property type="entry name" value="Pur-cyt_permease"/>
    <property type="match status" value="1"/>
</dbReference>
<evidence type="ECO:0000256" key="1">
    <source>
        <dbReference type="ARBA" id="ARBA00004141"/>
    </source>
</evidence>
<comment type="similarity">
    <text evidence="2 7">Belongs to the purine-cytosine permease (2.A.39) family.</text>
</comment>
<evidence type="ECO:0000256" key="4">
    <source>
        <dbReference type="ARBA" id="ARBA00022692"/>
    </source>
</evidence>
<comment type="subcellular location">
    <subcellularLocation>
        <location evidence="1">Membrane</location>
        <topology evidence="1">Multi-pass membrane protein</topology>
    </subcellularLocation>
</comment>
<protein>
    <submittedName>
        <fullName evidence="9">Cytosine permease</fullName>
    </submittedName>
</protein>
<evidence type="ECO:0000256" key="3">
    <source>
        <dbReference type="ARBA" id="ARBA00022448"/>
    </source>
</evidence>
<feature type="transmembrane region" description="Helical" evidence="8">
    <location>
        <begin position="346"/>
        <end position="367"/>
    </location>
</feature>
<feature type="transmembrane region" description="Helical" evidence="8">
    <location>
        <begin position="388"/>
        <end position="406"/>
    </location>
</feature>
<reference evidence="9 10" key="1">
    <citation type="journal article" date="2024" name="Int. J. Mol. Sci.">
        <title>Exploration of Alicyclobacillus spp. Genome in Search of Antibiotic Resistance.</title>
        <authorList>
            <person name="Bucka-Kolendo J."/>
            <person name="Kiousi D.E."/>
            <person name="Dekowska A."/>
            <person name="Mikolajczuk-Szczyrba A."/>
            <person name="Karadedos D.M."/>
            <person name="Michael P."/>
            <person name="Galanis A."/>
            <person name="Sokolowska B."/>
        </authorList>
    </citation>
    <scope>NUCLEOTIDE SEQUENCE [LARGE SCALE GENOMIC DNA]</scope>
    <source>
        <strain evidence="9 10">KKP 3000</strain>
    </source>
</reference>
<proteinExistence type="inferred from homology"/>
<keyword evidence="10" id="KW-1185">Reference proteome</keyword>
<feature type="transmembrane region" description="Helical" evidence="8">
    <location>
        <begin position="318"/>
        <end position="340"/>
    </location>
</feature>
<dbReference type="InterPro" id="IPR026030">
    <property type="entry name" value="Pur-cyt_permease_Fcy2/21/22"/>
</dbReference>
<comment type="caution">
    <text evidence="9">The sequence shown here is derived from an EMBL/GenBank/DDBJ whole genome shotgun (WGS) entry which is preliminary data.</text>
</comment>
<evidence type="ECO:0000256" key="2">
    <source>
        <dbReference type="ARBA" id="ARBA00008974"/>
    </source>
</evidence>